<keyword evidence="7" id="KW-0472">Membrane</keyword>
<dbReference type="PANTHER" id="PTHR43297">
    <property type="entry name" value="OLIGOPEPTIDE TRANSPORT ATP-BINDING PROTEIN APPD"/>
    <property type="match status" value="1"/>
</dbReference>
<keyword evidence="5" id="KW-0547">Nucleotide-binding</keyword>
<evidence type="ECO:0000256" key="5">
    <source>
        <dbReference type="ARBA" id="ARBA00022741"/>
    </source>
</evidence>
<proteinExistence type="inferred from homology"/>
<dbReference type="InterPro" id="IPR003593">
    <property type="entry name" value="AAA+_ATPase"/>
</dbReference>
<dbReference type="PROSITE" id="PS50893">
    <property type="entry name" value="ABC_TRANSPORTER_2"/>
    <property type="match status" value="1"/>
</dbReference>
<dbReference type="RefSeq" id="WP_086785112.1">
    <property type="nucleotide sequence ID" value="NZ_JAGIOO010000001.1"/>
</dbReference>
<evidence type="ECO:0000256" key="4">
    <source>
        <dbReference type="ARBA" id="ARBA00022475"/>
    </source>
</evidence>
<dbReference type="GO" id="GO:0005524">
    <property type="term" value="F:ATP binding"/>
    <property type="evidence" value="ECO:0007669"/>
    <property type="project" value="UniProtKB-KW"/>
</dbReference>
<dbReference type="InterPro" id="IPR017871">
    <property type="entry name" value="ABC_transporter-like_CS"/>
</dbReference>
<dbReference type="CDD" id="cd03257">
    <property type="entry name" value="ABC_NikE_OppD_transporters"/>
    <property type="match status" value="1"/>
</dbReference>
<name>A0ABS5A4J9_9PSEU</name>
<dbReference type="EMBL" id="JAGIOO010000001">
    <property type="protein sequence ID" value="MBP2471478.1"/>
    <property type="molecule type" value="Genomic_DNA"/>
</dbReference>
<evidence type="ECO:0000313" key="9">
    <source>
        <dbReference type="EMBL" id="MBP2471478.1"/>
    </source>
</evidence>
<keyword evidence="6 9" id="KW-0067">ATP-binding</keyword>
<dbReference type="InterPro" id="IPR013563">
    <property type="entry name" value="Oligopep_ABC_C"/>
</dbReference>
<evidence type="ECO:0000256" key="7">
    <source>
        <dbReference type="ARBA" id="ARBA00023136"/>
    </source>
</evidence>
<evidence type="ECO:0000313" key="10">
    <source>
        <dbReference type="Proteomes" id="UP001519363"/>
    </source>
</evidence>
<dbReference type="NCBIfam" id="TIGR01727">
    <property type="entry name" value="oligo_HPY"/>
    <property type="match status" value="1"/>
</dbReference>
<reference evidence="9 10" key="1">
    <citation type="submission" date="2021-03" db="EMBL/GenBank/DDBJ databases">
        <title>Sequencing the genomes of 1000 actinobacteria strains.</title>
        <authorList>
            <person name="Klenk H.-P."/>
        </authorList>
    </citation>
    <scope>NUCLEOTIDE SEQUENCE [LARGE SCALE GENOMIC DNA]</scope>
    <source>
        <strain evidence="9 10">DSM 44580</strain>
    </source>
</reference>
<dbReference type="Pfam" id="PF08352">
    <property type="entry name" value="oligo_HPY"/>
    <property type="match status" value="1"/>
</dbReference>
<dbReference type="Proteomes" id="UP001519363">
    <property type="component" value="Unassembled WGS sequence"/>
</dbReference>
<dbReference type="Gene3D" id="3.40.50.300">
    <property type="entry name" value="P-loop containing nucleotide triphosphate hydrolases"/>
    <property type="match status" value="1"/>
</dbReference>
<evidence type="ECO:0000256" key="1">
    <source>
        <dbReference type="ARBA" id="ARBA00004202"/>
    </source>
</evidence>
<comment type="caution">
    <text evidence="9">The sequence shown here is derived from an EMBL/GenBank/DDBJ whole genome shotgun (WGS) entry which is preliminary data.</text>
</comment>
<evidence type="ECO:0000259" key="8">
    <source>
        <dbReference type="PROSITE" id="PS50893"/>
    </source>
</evidence>
<evidence type="ECO:0000256" key="2">
    <source>
        <dbReference type="ARBA" id="ARBA00005417"/>
    </source>
</evidence>
<evidence type="ECO:0000256" key="6">
    <source>
        <dbReference type="ARBA" id="ARBA00022840"/>
    </source>
</evidence>
<organism evidence="9 10">
    <name type="scientific">Crossiella equi</name>
    <dbReference type="NCBI Taxonomy" id="130796"/>
    <lineage>
        <taxon>Bacteria</taxon>
        <taxon>Bacillati</taxon>
        <taxon>Actinomycetota</taxon>
        <taxon>Actinomycetes</taxon>
        <taxon>Pseudonocardiales</taxon>
        <taxon>Pseudonocardiaceae</taxon>
        <taxon>Crossiella</taxon>
    </lineage>
</organism>
<accession>A0ABS5A4J9</accession>
<dbReference type="PANTHER" id="PTHR43297:SF2">
    <property type="entry name" value="DIPEPTIDE TRANSPORT ATP-BINDING PROTEIN DPPD"/>
    <property type="match status" value="1"/>
</dbReference>
<keyword evidence="10" id="KW-1185">Reference proteome</keyword>
<dbReference type="SMART" id="SM00382">
    <property type="entry name" value="AAA"/>
    <property type="match status" value="1"/>
</dbReference>
<dbReference type="PROSITE" id="PS00211">
    <property type="entry name" value="ABC_TRANSPORTER_1"/>
    <property type="match status" value="1"/>
</dbReference>
<comment type="subcellular location">
    <subcellularLocation>
        <location evidence="1">Cell membrane</location>
        <topology evidence="1">Peripheral membrane protein</topology>
    </subcellularLocation>
</comment>
<dbReference type="SUPFAM" id="SSF52540">
    <property type="entry name" value="P-loop containing nucleoside triphosphate hydrolases"/>
    <property type="match status" value="1"/>
</dbReference>
<sequence length="330" mass="34567">MTLLELRGLTVSYGSSRGPVPAVRGVDLTLEAGQTLGMAGESGCGKSTLAMSVLRLLPKSATIGGEILLDGEDVRTMSWGRLRAVRWAQASVVFQGAMHGLNPVRRVGEQIAEPILVHKGAGADSTRPSDVDRAVAELLERVGLPARHAKAYPHELSGGQKQRVMIALALACKPRLIIADEPTTALDVMVQAQVLDLLAELVAEHGIGLMMISHDLSVLAQTCQRLAVMYAGRVVELGPSREVTQAPVHPYSAALTAAFPTIGDPASRMAPRGLPGDPPDPGDLPGGCPFHPRCGVAQPECATVDIALRPAGTDHVAACVHAGVPSEVTR</sequence>
<dbReference type="Pfam" id="PF00005">
    <property type="entry name" value="ABC_tran"/>
    <property type="match status" value="1"/>
</dbReference>
<comment type="similarity">
    <text evidence="2">Belongs to the ABC transporter superfamily.</text>
</comment>
<evidence type="ECO:0000256" key="3">
    <source>
        <dbReference type="ARBA" id="ARBA00022448"/>
    </source>
</evidence>
<dbReference type="InterPro" id="IPR003439">
    <property type="entry name" value="ABC_transporter-like_ATP-bd"/>
</dbReference>
<dbReference type="InterPro" id="IPR027417">
    <property type="entry name" value="P-loop_NTPase"/>
</dbReference>
<keyword evidence="3" id="KW-0813">Transport</keyword>
<keyword evidence="4" id="KW-1003">Cell membrane</keyword>
<protein>
    <submittedName>
        <fullName evidence="9">Peptide/nickel transport system ATP-binding protein</fullName>
    </submittedName>
</protein>
<feature type="domain" description="ABC transporter" evidence="8">
    <location>
        <begin position="6"/>
        <end position="256"/>
    </location>
</feature>
<gene>
    <name evidence="9" type="ORF">JOF53_000350</name>
</gene>
<dbReference type="InterPro" id="IPR050388">
    <property type="entry name" value="ABC_Ni/Peptide_Import"/>
</dbReference>